<feature type="coiled-coil region" evidence="1">
    <location>
        <begin position="675"/>
        <end position="716"/>
    </location>
</feature>
<reference evidence="2" key="1">
    <citation type="journal article" date="2017" name="Gigascience">
        <title>The genome draft of coconut (Cocos nucifera).</title>
        <authorList>
            <person name="Xiao Y."/>
            <person name="Xu P."/>
            <person name="Fan H."/>
            <person name="Baudouin L."/>
            <person name="Xia W."/>
            <person name="Bocs S."/>
            <person name="Xu J."/>
            <person name="Li Q."/>
            <person name="Guo A."/>
            <person name="Zhou L."/>
            <person name="Li J."/>
            <person name="Wu Y."/>
            <person name="Ma Z."/>
            <person name="Armero A."/>
            <person name="Issali A.E."/>
            <person name="Liu N."/>
            <person name="Peng M."/>
            <person name="Yang Y."/>
        </authorList>
    </citation>
    <scope>NUCLEOTIDE SEQUENCE</scope>
    <source>
        <tissue evidence="2">Spear leaf of Hainan Tall coconut</tissue>
    </source>
</reference>
<dbReference type="OrthoDB" id="619142at2759"/>
<comment type="caution">
    <text evidence="2">The sequence shown here is derived from an EMBL/GenBank/DDBJ whole genome shotgun (WGS) entry which is preliminary data.</text>
</comment>
<organism evidence="2 3">
    <name type="scientific">Cocos nucifera</name>
    <name type="common">Coconut palm</name>
    <dbReference type="NCBI Taxonomy" id="13894"/>
    <lineage>
        <taxon>Eukaryota</taxon>
        <taxon>Viridiplantae</taxon>
        <taxon>Streptophyta</taxon>
        <taxon>Embryophyta</taxon>
        <taxon>Tracheophyta</taxon>
        <taxon>Spermatophyta</taxon>
        <taxon>Magnoliopsida</taxon>
        <taxon>Liliopsida</taxon>
        <taxon>Arecaceae</taxon>
        <taxon>Arecoideae</taxon>
        <taxon>Cocoseae</taxon>
        <taxon>Attaleinae</taxon>
        <taxon>Cocos</taxon>
    </lineage>
</organism>
<evidence type="ECO:0000313" key="3">
    <source>
        <dbReference type="Proteomes" id="UP000797356"/>
    </source>
</evidence>
<reference evidence="2" key="2">
    <citation type="submission" date="2019-07" db="EMBL/GenBank/DDBJ databases">
        <authorList>
            <person name="Yang Y."/>
            <person name="Bocs S."/>
            <person name="Baudouin L."/>
        </authorList>
    </citation>
    <scope>NUCLEOTIDE SEQUENCE</scope>
    <source>
        <tissue evidence="2">Spear leaf of Hainan Tall coconut</tissue>
    </source>
</reference>
<gene>
    <name evidence="2" type="ORF">COCNU_14G008880</name>
</gene>
<protein>
    <submittedName>
        <fullName evidence="2">WPP domain-associated protein</fullName>
    </submittedName>
</protein>
<proteinExistence type="predicted"/>
<dbReference type="EMBL" id="CM017885">
    <property type="protein sequence ID" value="KAG1368420.1"/>
    <property type="molecule type" value="Genomic_DNA"/>
</dbReference>
<accession>A0A8K0IVT0</accession>
<keyword evidence="1" id="KW-0175">Coiled coil</keyword>
<evidence type="ECO:0000313" key="2">
    <source>
        <dbReference type="EMBL" id="KAG1368420.1"/>
    </source>
</evidence>
<dbReference type="Proteomes" id="UP000797356">
    <property type="component" value="Chromosome 14"/>
</dbReference>
<sequence>MVKSQAQLAVENSEVLDESAGTSAYRSLPSSRNFKGNENIENDSVFYEKFLLDDLDSYLDEINDRLSISRMVSESVMKGIVNAVVEEAAEKIDSKEAEIASLNERLWSCKSDAAMSKRLASFVMLPEPSVEIEKTKSELHQSCLDASIDLNYAKHLGRLKLAAEEQLNRLQEDLQDLRTSNSYSRINVGSTDSRMFSIFPKIKADEKLLEIDEQIDGLKIMLASGFEQINDIFCSMKASMWEQQWVHKFQREISNFMIQNYIKGLCDEFETKLYEQRGQVNTLIKNCEEKFAQLATVREELDAISSLFSSDNSHESFEEWSIAKRKELFPGKVFGNHHFPSHPEENGTIITEKSGDSGKVMTEVADISQLKHMTKEELVSYFRTEMTKLRRQHESALQEKTEELFRLKREFLKEKGSSPFRKDKESELLKRKISEVILKLNEVIVDKELPPIHDDHDELCHLKDRIDSLFSENQHLRSLLLDKSREVKHLYSQVSNAASQMSLHSSVEANFLKQIMKFKGDLEDLKMETNIRDEFYNILLRELICEHQCGMEDIKIETICLQEVYAVIIKGLAWDVVSTINPTISKYYTEKASLETKVLEKDKALRLEIEENQKLKQTISSISTVMKEREKLAVDTGSTLMQQQKQFDQVHQELSLLRDHVCKQDVLISDFKKESHSMKSRLNEALQQIHQYELEINKLNEKLKSATDALEEAGKQKAMLHDIVEEKKKSLSLSDAKVAKSKTSISYEESMIDDLSAPMKGLIHSPIGPLIGLKGTLVAWKIEEHGMVAKSTRSLALNEFMQLRT</sequence>
<dbReference type="AlphaFoldDB" id="A0A8K0IVT0"/>
<evidence type="ECO:0000256" key="1">
    <source>
        <dbReference type="SAM" id="Coils"/>
    </source>
</evidence>
<dbReference type="InterPro" id="IPR037490">
    <property type="entry name" value="WAP"/>
</dbReference>
<dbReference type="PANTHER" id="PTHR33883">
    <property type="entry name" value="WPP DOMAIN-ASSOCIATED PROTEIN"/>
    <property type="match status" value="1"/>
</dbReference>
<keyword evidence="3" id="KW-1185">Reference proteome</keyword>
<dbReference type="PANTHER" id="PTHR33883:SF10">
    <property type="entry name" value="WPP DOMAIN-ASSOCIATED PROTEIN"/>
    <property type="match status" value="1"/>
</dbReference>
<name>A0A8K0IVT0_COCNU</name>
<feature type="coiled-coil region" evidence="1">
    <location>
        <begin position="153"/>
        <end position="180"/>
    </location>
</feature>